<evidence type="ECO:0000256" key="1">
    <source>
        <dbReference type="SAM" id="SignalP"/>
    </source>
</evidence>
<gene>
    <name evidence="3" type="ORF">I215_11045</name>
</gene>
<evidence type="ECO:0000313" key="4">
    <source>
        <dbReference type="Proteomes" id="UP000007364"/>
    </source>
</evidence>
<proteinExistence type="predicted"/>
<keyword evidence="4" id="KW-1185">Reference proteome</keyword>
<feature type="chain" id="PRO_5003865628" description="Outer membrane protein beta-barrel domain-containing protein" evidence="1">
    <location>
        <begin position="24"/>
        <end position="236"/>
    </location>
</feature>
<name>K2PT12_9FLAO</name>
<dbReference type="RefSeq" id="WP_008992049.1">
    <property type="nucleotide sequence ID" value="NZ_AMSG01000016.1"/>
</dbReference>
<organism evidence="3 4">
    <name type="scientific">Galbibacter marinus</name>
    <dbReference type="NCBI Taxonomy" id="555500"/>
    <lineage>
        <taxon>Bacteria</taxon>
        <taxon>Pseudomonadati</taxon>
        <taxon>Bacteroidota</taxon>
        <taxon>Flavobacteriia</taxon>
        <taxon>Flavobacteriales</taxon>
        <taxon>Flavobacteriaceae</taxon>
        <taxon>Galbibacter</taxon>
    </lineage>
</organism>
<dbReference type="eggNOG" id="ENOG502ZCAE">
    <property type="taxonomic scope" value="Bacteria"/>
</dbReference>
<accession>K2PT12</accession>
<dbReference type="STRING" id="555500.I215_11045"/>
<dbReference type="Pfam" id="PF13568">
    <property type="entry name" value="OMP_b-brl_2"/>
    <property type="match status" value="1"/>
</dbReference>
<dbReference type="EMBL" id="AMSG01000016">
    <property type="protein sequence ID" value="EKF54719.1"/>
    <property type="molecule type" value="Genomic_DNA"/>
</dbReference>
<feature type="signal peptide" evidence="1">
    <location>
        <begin position="1"/>
        <end position="23"/>
    </location>
</feature>
<keyword evidence="1" id="KW-0732">Signal</keyword>
<dbReference type="PATRIC" id="fig|555500.3.peg.2278"/>
<sequence>MILKTIKCIFFIWCCLVSSFVWGQQDTIVVVEPDGKYFEDQFYFGVNYNVLVGAPDGIGQSSFSSGIMGGFIKDFPINKRRNIGFGLGVGLSINTIYSDLMATKNANGTISYQEVPDDVDYNRNKLSMHFVEFPLELRWRSSRAEDYRFWRIYSGVRLQYLFSGRSKFVTDTQRVSFSNSDIRDFQYGIYLSFGYNTWNFYAQYNISNIFEDDRYLMSGEPLEVNIIKAGLIFYIF</sequence>
<reference evidence="3 4" key="1">
    <citation type="journal article" date="2012" name="J. Bacteriol.">
        <title>Genome Sequence of Galbibacter marinum Type Strain ck-I2-15.</title>
        <authorList>
            <person name="Lai Q."/>
            <person name="Li C."/>
            <person name="Shao Z."/>
        </authorList>
    </citation>
    <scope>NUCLEOTIDE SEQUENCE [LARGE SCALE GENOMIC DNA]</scope>
    <source>
        <strain evidence="4">ck-I2-15</strain>
    </source>
</reference>
<protein>
    <recommendedName>
        <fullName evidence="2">Outer membrane protein beta-barrel domain-containing protein</fullName>
    </recommendedName>
</protein>
<feature type="domain" description="Outer membrane protein beta-barrel" evidence="2">
    <location>
        <begin position="27"/>
        <end position="207"/>
    </location>
</feature>
<evidence type="ECO:0000259" key="2">
    <source>
        <dbReference type="Pfam" id="PF13568"/>
    </source>
</evidence>
<dbReference type="Proteomes" id="UP000007364">
    <property type="component" value="Unassembled WGS sequence"/>
</dbReference>
<evidence type="ECO:0000313" key="3">
    <source>
        <dbReference type="EMBL" id="EKF54719.1"/>
    </source>
</evidence>
<dbReference type="InterPro" id="IPR025665">
    <property type="entry name" value="Beta-barrel_OMP_2"/>
</dbReference>
<dbReference type="AlphaFoldDB" id="K2PT12"/>
<comment type="caution">
    <text evidence="3">The sequence shown here is derived from an EMBL/GenBank/DDBJ whole genome shotgun (WGS) entry which is preliminary data.</text>
</comment>